<keyword evidence="7" id="KW-0694">RNA-binding</keyword>
<dbReference type="InterPro" id="IPR027408">
    <property type="entry name" value="PNPase/RNase_PH_dom_sf"/>
</dbReference>
<evidence type="ECO:0000256" key="2">
    <source>
        <dbReference type="ARBA" id="ARBA00004604"/>
    </source>
</evidence>
<dbReference type="GO" id="GO:0071038">
    <property type="term" value="P:TRAMP-dependent tRNA surveillance pathway"/>
    <property type="evidence" value="ECO:0007669"/>
    <property type="project" value="TreeGrafter"/>
</dbReference>
<dbReference type="Pfam" id="PF03725">
    <property type="entry name" value="RNase_PH_C"/>
    <property type="match status" value="1"/>
</dbReference>
<evidence type="ECO:0000256" key="4">
    <source>
        <dbReference type="ARBA" id="ARBA00022490"/>
    </source>
</evidence>
<dbReference type="GO" id="GO:0035925">
    <property type="term" value="F:mRNA 3'-UTR AU-rich region binding"/>
    <property type="evidence" value="ECO:0007669"/>
    <property type="project" value="TreeGrafter"/>
</dbReference>
<evidence type="ECO:0000256" key="6">
    <source>
        <dbReference type="ARBA" id="ARBA00022835"/>
    </source>
</evidence>
<dbReference type="GO" id="GO:0071028">
    <property type="term" value="P:nuclear mRNA surveillance"/>
    <property type="evidence" value="ECO:0007669"/>
    <property type="project" value="TreeGrafter"/>
</dbReference>
<dbReference type="InterPro" id="IPR001247">
    <property type="entry name" value="ExoRNase_PH_dom1"/>
</dbReference>
<proteinExistence type="inferred from homology"/>
<evidence type="ECO:0000259" key="11">
    <source>
        <dbReference type="Pfam" id="PF03725"/>
    </source>
</evidence>
<accession>A0AAD5UCQ9</accession>
<keyword evidence="5" id="KW-0698">rRNA processing</keyword>
<dbReference type="FunFam" id="3.30.230.70:FF:000017">
    <property type="entry name" value="Exosome complex component Rrp42"/>
    <property type="match status" value="1"/>
</dbReference>
<evidence type="ECO:0000259" key="10">
    <source>
        <dbReference type="Pfam" id="PF01138"/>
    </source>
</evidence>
<dbReference type="InterPro" id="IPR050590">
    <property type="entry name" value="Exosome_comp_Rrp42_subfam"/>
</dbReference>
<dbReference type="PANTHER" id="PTHR11097:SF9">
    <property type="entry name" value="EXOSOME COMPLEX COMPONENT RRP43"/>
    <property type="match status" value="1"/>
</dbReference>
<dbReference type="Proteomes" id="UP001210925">
    <property type="component" value="Unassembled WGS sequence"/>
</dbReference>
<evidence type="ECO:0000256" key="3">
    <source>
        <dbReference type="ARBA" id="ARBA00006678"/>
    </source>
</evidence>
<gene>
    <name evidence="12" type="primary">EXOSC8</name>
    <name evidence="12" type="ORF">HK103_007046</name>
</gene>
<dbReference type="GO" id="GO:0034476">
    <property type="term" value="P:U5 snRNA 3'-end processing"/>
    <property type="evidence" value="ECO:0007669"/>
    <property type="project" value="TreeGrafter"/>
</dbReference>
<comment type="subcellular location">
    <subcellularLocation>
        <location evidence="1">Cytoplasm</location>
    </subcellularLocation>
    <subcellularLocation>
        <location evidence="2">Nucleus</location>
        <location evidence="2">Nucleolus</location>
    </subcellularLocation>
</comment>
<comment type="caution">
    <text evidence="12">The sequence shown here is derived from an EMBL/GenBank/DDBJ whole genome shotgun (WGS) entry which is preliminary data.</text>
</comment>
<feature type="domain" description="Exoribonuclease phosphorolytic" evidence="10">
    <location>
        <begin position="44"/>
        <end position="179"/>
    </location>
</feature>
<dbReference type="InterPro" id="IPR015847">
    <property type="entry name" value="ExoRNase_PH_dom2"/>
</dbReference>
<dbReference type="GO" id="GO:0071035">
    <property type="term" value="P:nuclear polyadenylation-dependent rRNA catabolic process"/>
    <property type="evidence" value="ECO:0007669"/>
    <property type="project" value="TreeGrafter"/>
</dbReference>
<comment type="similarity">
    <text evidence="3">Belongs to the RNase PH family.</text>
</comment>
<sequence>MEVDLEYEKTTALDAETFKKIQPKEYLRRFLQQDTRPDGRAVSESRQINFNADPISKCVGSATVKSGNSMVICGIKAEITTPDPLYPKQGYFIPNLDLPAMCNPRFKPGPPQQLTQSLSEQINQLFEKCNIFNKEQLAIENGEVCWILYADIVCLNYDGSVMDIALLALFSALKSLTLPLVEYIDGQVKQVDGYRKLEIDRVISSTTFCIFDDKLLLDPTDDEELEGSILTVFVDHEGLFCGINTFDGHLSKDKLDECLLSAQQRATKLIKLI</sequence>
<dbReference type="GO" id="GO:0034475">
    <property type="term" value="P:U4 snRNA 3'-end processing"/>
    <property type="evidence" value="ECO:0007669"/>
    <property type="project" value="TreeGrafter"/>
</dbReference>
<evidence type="ECO:0000256" key="9">
    <source>
        <dbReference type="ARBA" id="ARBA00030617"/>
    </source>
</evidence>
<dbReference type="SUPFAM" id="SSF54211">
    <property type="entry name" value="Ribosomal protein S5 domain 2-like"/>
    <property type="match status" value="1"/>
</dbReference>
<dbReference type="GO" id="GO:0005730">
    <property type="term" value="C:nucleolus"/>
    <property type="evidence" value="ECO:0007669"/>
    <property type="project" value="UniProtKB-SubCell"/>
</dbReference>
<organism evidence="12 13">
    <name type="scientific">Boothiomyces macroporosus</name>
    <dbReference type="NCBI Taxonomy" id="261099"/>
    <lineage>
        <taxon>Eukaryota</taxon>
        <taxon>Fungi</taxon>
        <taxon>Fungi incertae sedis</taxon>
        <taxon>Chytridiomycota</taxon>
        <taxon>Chytridiomycota incertae sedis</taxon>
        <taxon>Chytridiomycetes</taxon>
        <taxon>Rhizophydiales</taxon>
        <taxon>Terramycetaceae</taxon>
        <taxon>Boothiomyces</taxon>
    </lineage>
</organism>
<evidence type="ECO:0000313" key="13">
    <source>
        <dbReference type="Proteomes" id="UP001210925"/>
    </source>
</evidence>
<dbReference type="AlphaFoldDB" id="A0AAD5UCQ9"/>
<dbReference type="GO" id="GO:0034473">
    <property type="term" value="P:U1 snRNA 3'-end processing"/>
    <property type="evidence" value="ECO:0007669"/>
    <property type="project" value="TreeGrafter"/>
</dbReference>
<dbReference type="InterPro" id="IPR020568">
    <property type="entry name" value="Ribosomal_Su5_D2-typ_SF"/>
</dbReference>
<dbReference type="InterPro" id="IPR036345">
    <property type="entry name" value="ExoRNase_PH_dom2_sf"/>
</dbReference>
<dbReference type="GO" id="GO:0016075">
    <property type="term" value="P:rRNA catabolic process"/>
    <property type="evidence" value="ECO:0007669"/>
    <property type="project" value="TreeGrafter"/>
</dbReference>
<evidence type="ECO:0000256" key="1">
    <source>
        <dbReference type="ARBA" id="ARBA00004496"/>
    </source>
</evidence>
<dbReference type="GO" id="GO:0000176">
    <property type="term" value="C:nuclear exosome (RNase complex)"/>
    <property type="evidence" value="ECO:0007669"/>
    <property type="project" value="UniProtKB-ARBA"/>
</dbReference>
<name>A0AAD5UCQ9_9FUNG</name>
<evidence type="ECO:0000256" key="7">
    <source>
        <dbReference type="ARBA" id="ARBA00022884"/>
    </source>
</evidence>
<evidence type="ECO:0000256" key="5">
    <source>
        <dbReference type="ARBA" id="ARBA00022552"/>
    </source>
</evidence>
<dbReference type="Pfam" id="PF01138">
    <property type="entry name" value="RNase_PH"/>
    <property type="match status" value="1"/>
</dbReference>
<reference evidence="12" key="1">
    <citation type="submission" date="2020-05" db="EMBL/GenBank/DDBJ databases">
        <title>Phylogenomic resolution of chytrid fungi.</title>
        <authorList>
            <person name="Stajich J.E."/>
            <person name="Amses K."/>
            <person name="Simmons R."/>
            <person name="Seto K."/>
            <person name="Myers J."/>
            <person name="Bonds A."/>
            <person name="Quandt C.A."/>
            <person name="Barry K."/>
            <person name="Liu P."/>
            <person name="Grigoriev I."/>
            <person name="Longcore J.E."/>
            <person name="James T.Y."/>
        </authorList>
    </citation>
    <scope>NUCLEOTIDE SEQUENCE</scope>
    <source>
        <strain evidence="12">PLAUS21</strain>
    </source>
</reference>
<dbReference type="PANTHER" id="PTHR11097">
    <property type="entry name" value="EXOSOME COMPLEX EXONUCLEASE RIBOSOMAL RNA PROCESSING PROTEIN"/>
    <property type="match status" value="1"/>
</dbReference>
<dbReference type="EMBL" id="JADGKB010000081">
    <property type="protein sequence ID" value="KAJ3254636.1"/>
    <property type="molecule type" value="Genomic_DNA"/>
</dbReference>
<keyword evidence="13" id="KW-1185">Reference proteome</keyword>
<keyword evidence="8" id="KW-0539">Nucleus</keyword>
<evidence type="ECO:0000256" key="8">
    <source>
        <dbReference type="ARBA" id="ARBA00023242"/>
    </source>
</evidence>
<protein>
    <recommendedName>
        <fullName evidence="9">Ribosomal RNA-processing protein 43</fullName>
    </recommendedName>
</protein>
<evidence type="ECO:0000313" key="12">
    <source>
        <dbReference type="EMBL" id="KAJ3254636.1"/>
    </source>
</evidence>
<feature type="domain" description="Exoribonuclease phosphorolytic" evidence="11">
    <location>
        <begin position="202"/>
        <end position="264"/>
    </location>
</feature>
<keyword evidence="4" id="KW-0963">Cytoplasm</keyword>
<keyword evidence="6" id="KW-0271">Exosome</keyword>
<dbReference type="Gene3D" id="3.30.230.70">
    <property type="entry name" value="GHMP Kinase, N-terminal domain"/>
    <property type="match status" value="1"/>
</dbReference>
<dbReference type="SUPFAM" id="SSF55666">
    <property type="entry name" value="Ribonuclease PH domain 2-like"/>
    <property type="match status" value="1"/>
</dbReference>
<dbReference type="GO" id="GO:0000467">
    <property type="term" value="P:exonucleolytic trimming to generate mature 3'-end of 5.8S rRNA from tricistronic rRNA transcript (SSU-rRNA, 5.8S rRNA, LSU-rRNA)"/>
    <property type="evidence" value="ECO:0007669"/>
    <property type="project" value="TreeGrafter"/>
</dbReference>
<dbReference type="GO" id="GO:0000177">
    <property type="term" value="C:cytoplasmic exosome (RNase complex)"/>
    <property type="evidence" value="ECO:0007669"/>
    <property type="project" value="TreeGrafter"/>
</dbReference>